<feature type="domain" description="Ketopantoate reductase C-terminal" evidence="7">
    <location>
        <begin position="192"/>
        <end position="312"/>
    </location>
</feature>
<dbReference type="Pfam" id="PF02558">
    <property type="entry name" value="ApbA"/>
    <property type="match status" value="1"/>
</dbReference>
<dbReference type="Gene3D" id="3.40.50.720">
    <property type="entry name" value="NAD(P)-binding Rossmann-like Domain"/>
    <property type="match status" value="1"/>
</dbReference>
<reference evidence="10" key="2">
    <citation type="journal article" date="2015" name="J. Biotechnol.">
        <title>The structure of the Cyberlindnera jadinii genome and its relation to Candida utilis analyzed by the occurrence of single nucleotide polymorphisms.</title>
        <authorList>
            <person name="Rupp O."/>
            <person name="Brinkrolf K."/>
            <person name="Buerth C."/>
            <person name="Kunigo M."/>
            <person name="Schneider J."/>
            <person name="Jaenicke S."/>
            <person name="Goesmann A."/>
            <person name="Puehler A."/>
            <person name="Jaeger K.-E."/>
            <person name="Ernst J.F."/>
        </authorList>
    </citation>
    <scope>NUCLEOTIDE SEQUENCE [LARGE SCALE GENOMIC DNA]</scope>
    <source>
        <strain evidence="10">ATCC 18201 / CBS 1600 / BCRC 20928 / JCM 3617 / NBRC 0987 / NRRL Y-1542</strain>
    </source>
</reference>
<dbReference type="InterPro" id="IPR013752">
    <property type="entry name" value="KPA_reductase"/>
</dbReference>
<name>A0A0H5C2V6_CYBJN</name>
<keyword evidence="2 4" id="KW-0521">NADP</keyword>
<dbReference type="SUPFAM" id="SSF48179">
    <property type="entry name" value="6-phosphogluconate dehydrogenase C-terminal domain-like"/>
    <property type="match status" value="1"/>
</dbReference>
<dbReference type="Proteomes" id="UP000094389">
    <property type="component" value="Unassembled WGS sequence"/>
</dbReference>
<dbReference type="RefSeq" id="XP_020072146.1">
    <property type="nucleotide sequence ID" value="XM_020214253.1"/>
</dbReference>
<dbReference type="EMBL" id="KV453926">
    <property type="protein sequence ID" value="ODV75107.1"/>
    <property type="molecule type" value="Genomic_DNA"/>
</dbReference>
<dbReference type="NCBIfam" id="TIGR00745">
    <property type="entry name" value="apbA_panE"/>
    <property type="match status" value="1"/>
</dbReference>
<evidence type="ECO:0000259" key="6">
    <source>
        <dbReference type="Pfam" id="PF02558"/>
    </source>
</evidence>
<evidence type="ECO:0000256" key="1">
    <source>
        <dbReference type="ARBA" id="ARBA00007870"/>
    </source>
</evidence>
<dbReference type="InterPro" id="IPR003710">
    <property type="entry name" value="ApbA"/>
</dbReference>
<accession>A0A1E4S6F4</accession>
<evidence type="ECO:0000313" key="11">
    <source>
        <dbReference type="Proteomes" id="UP000094389"/>
    </source>
</evidence>
<dbReference type="InterPro" id="IPR008927">
    <property type="entry name" value="6-PGluconate_DH-like_C_sf"/>
</dbReference>
<feature type="domain" description="Ketopantoate reductase N-terminal" evidence="6">
    <location>
        <begin position="5"/>
        <end position="158"/>
    </location>
</feature>
<reference evidence="8" key="1">
    <citation type="submission" date="2014-12" db="EMBL/GenBank/DDBJ databases">
        <authorList>
            <person name="Jaenicke S."/>
        </authorList>
    </citation>
    <scope>NUCLEOTIDE SEQUENCE [LARGE SCALE GENOMIC DNA]</scope>
    <source>
        <strain evidence="8">CBS1600</strain>
    </source>
</reference>
<dbReference type="OMA" id="MCAITQL"/>
<accession>A0A0H5C2V6</accession>
<evidence type="ECO:0000256" key="4">
    <source>
        <dbReference type="RuleBase" id="RU362068"/>
    </source>
</evidence>
<dbReference type="STRING" id="983966.A0A0H5C2V6"/>
<dbReference type="SUPFAM" id="SSF51735">
    <property type="entry name" value="NAD(P)-binding Rossmann-fold domains"/>
    <property type="match status" value="1"/>
</dbReference>
<evidence type="ECO:0000313" key="9">
    <source>
        <dbReference type="EMBL" id="ODV75107.1"/>
    </source>
</evidence>
<comment type="function">
    <text evidence="4">Catalyzes the NADPH-dependent reduction of ketopantoate into pantoic acid.</text>
</comment>
<proteinExistence type="inferred from homology"/>
<feature type="signal peptide" evidence="5">
    <location>
        <begin position="1"/>
        <end position="18"/>
    </location>
</feature>
<keyword evidence="3 4" id="KW-0560">Oxidoreductase</keyword>
<keyword evidence="5" id="KW-0732">Signal</keyword>
<dbReference type="GO" id="GO:0005737">
    <property type="term" value="C:cytoplasm"/>
    <property type="evidence" value="ECO:0007669"/>
    <property type="project" value="TreeGrafter"/>
</dbReference>
<organism evidence="8 10">
    <name type="scientific">Cyberlindnera jadinii (strain ATCC 18201 / CBS 1600 / BCRC 20928 / JCM 3617 / NBRC 0987 / NRRL Y-1542)</name>
    <name type="common">Torula yeast</name>
    <name type="synonym">Candida utilis</name>
    <dbReference type="NCBI Taxonomy" id="983966"/>
    <lineage>
        <taxon>Eukaryota</taxon>
        <taxon>Fungi</taxon>
        <taxon>Dikarya</taxon>
        <taxon>Ascomycota</taxon>
        <taxon>Saccharomycotina</taxon>
        <taxon>Saccharomycetes</taxon>
        <taxon>Phaffomycetales</taxon>
        <taxon>Phaffomycetaceae</taxon>
        <taxon>Cyberlindnera</taxon>
    </lineage>
</organism>
<evidence type="ECO:0000256" key="2">
    <source>
        <dbReference type="ARBA" id="ARBA00022857"/>
    </source>
</evidence>
<reference evidence="9 11" key="3">
    <citation type="journal article" date="2016" name="Proc. Natl. Acad. Sci. U.S.A.">
        <title>Comparative genomics of biotechnologically important yeasts.</title>
        <authorList>
            <person name="Riley R."/>
            <person name="Haridas S."/>
            <person name="Wolfe K.H."/>
            <person name="Lopes M.R."/>
            <person name="Hittinger C.T."/>
            <person name="Goeker M."/>
            <person name="Salamov A.A."/>
            <person name="Wisecaver J.H."/>
            <person name="Long T.M."/>
            <person name="Calvey C.H."/>
            <person name="Aerts A.L."/>
            <person name="Barry K.W."/>
            <person name="Choi C."/>
            <person name="Clum A."/>
            <person name="Coughlan A.Y."/>
            <person name="Deshpande S."/>
            <person name="Douglass A.P."/>
            <person name="Hanson S.J."/>
            <person name="Klenk H.-P."/>
            <person name="LaButti K.M."/>
            <person name="Lapidus A."/>
            <person name="Lindquist E.A."/>
            <person name="Lipzen A.M."/>
            <person name="Meier-Kolthoff J.P."/>
            <person name="Ohm R.A."/>
            <person name="Otillar R.P."/>
            <person name="Pangilinan J.L."/>
            <person name="Peng Y."/>
            <person name="Rokas A."/>
            <person name="Rosa C.A."/>
            <person name="Scheuner C."/>
            <person name="Sibirny A.A."/>
            <person name="Slot J.C."/>
            <person name="Stielow J.B."/>
            <person name="Sun H."/>
            <person name="Kurtzman C.P."/>
            <person name="Blackwell M."/>
            <person name="Grigoriev I.V."/>
            <person name="Jeffries T.W."/>
        </authorList>
    </citation>
    <scope>NUCLEOTIDE SEQUENCE [LARGE SCALE GENOMIC DNA]</scope>
    <source>
        <strain evidence="11">ATCC 18201 / CBS 1600 / BCRC 20928 / JCM 3617 / NBRC 0987 / NRRL Y-1542</strain>
        <strain evidence="9">NRRL Y-1542</strain>
    </source>
</reference>
<dbReference type="OrthoDB" id="3609at2759"/>
<evidence type="ECO:0000256" key="3">
    <source>
        <dbReference type="ARBA" id="ARBA00023002"/>
    </source>
</evidence>
<dbReference type="PANTHER" id="PTHR21708">
    <property type="entry name" value="PROBABLE 2-DEHYDROPANTOATE 2-REDUCTASE"/>
    <property type="match status" value="1"/>
</dbReference>
<evidence type="ECO:0000256" key="5">
    <source>
        <dbReference type="SAM" id="SignalP"/>
    </source>
</evidence>
<dbReference type="InterPro" id="IPR013328">
    <property type="entry name" value="6PGD_dom2"/>
</dbReference>
<keyword evidence="11" id="KW-1185">Reference proteome</keyword>
<evidence type="ECO:0000259" key="7">
    <source>
        <dbReference type="Pfam" id="PF08546"/>
    </source>
</evidence>
<dbReference type="Gene3D" id="1.10.1040.10">
    <property type="entry name" value="N-(1-d-carboxylethyl)-l-norvaline Dehydrogenase, domain 2"/>
    <property type="match status" value="1"/>
</dbReference>
<dbReference type="Proteomes" id="UP000038830">
    <property type="component" value="Unassembled WGS sequence"/>
</dbReference>
<dbReference type="GO" id="GO:0008677">
    <property type="term" value="F:2-dehydropantoate 2-reductase activity"/>
    <property type="evidence" value="ECO:0007669"/>
    <property type="project" value="UniProtKB-EC"/>
</dbReference>
<dbReference type="FunFam" id="1.10.1040.10:FF:000017">
    <property type="entry name" value="2-dehydropantoate 2-reductase"/>
    <property type="match status" value="1"/>
</dbReference>
<feature type="chain" id="PRO_5040564594" description="2-dehydropantoate 2-reductase" evidence="5">
    <location>
        <begin position="19"/>
        <end position="330"/>
    </location>
</feature>
<comment type="catalytic activity">
    <reaction evidence="4">
        <text>(R)-pantoate + NADP(+) = 2-dehydropantoate + NADPH + H(+)</text>
        <dbReference type="Rhea" id="RHEA:16233"/>
        <dbReference type="ChEBI" id="CHEBI:11561"/>
        <dbReference type="ChEBI" id="CHEBI:15378"/>
        <dbReference type="ChEBI" id="CHEBI:15980"/>
        <dbReference type="ChEBI" id="CHEBI:57783"/>
        <dbReference type="ChEBI" id="CHEBI:58349"/>
        <dbReference type="EC" id="1.1.1.169"/>
    </reaction>
</comment>
<evidence type="ECO:0000313" key="10">
    <source>
        <dbReference type="Proteomes" id="UP000038830"/>
    </source>
</evidence>
<sequence length="330" mass="36486">MPKKVLVVGLGGVGVIAAYTLQLNADCEVSAVIKSDYEHVKSNGYELDSCDYGKIDSWRPNHYVKSVKEAVEFGPYDYVVVVVKNIPDVYNVEDIYADAVTKDTVIVLLENGLGIEKPVFKRFPGNIVLSGVSMISSANYSGKVHQNGPDFLTVGYFDNGVVSKELQQEKVDEFVKLYSTPQNKCIVDPDVKFTRWRKLLYNATFNTVCALVNLDVGRVTMFGGIETLIEPAMDEIIAIAKSDGVTLDPSLKHGMIHSDDGHYYAPSMLVDVRKGNQIELQVILGNALDIARENAVAAPILSIIYELLKLVQMRLKEQSGKIVLPKERPL</sequence>
<dbReference type="EMBL" id="CDQK01000003">
    <property type="protein sequence ID" value="CEP22295.1"/>
    <property type="molecule type" value="Genomic_DNA"/>
</dbReference>
<comment type="similarity">
    <text evidence="1 4">Belongs to the ketopantoate reductase family.</text>
</comment>
<dbReference type="GeneID" id="30988649"/>
<dbReference type="AlphaFoldDB" id="A0A0H5C2V6"/>
<dbReference type="InterPro" id="IPR013332">
    <property type="entry name" value="KPR_N"/>
</dbReference>
<dbReference type="InterPro" id="IPR051402">
    <property type="entry name" value="KPR-Related"/>
</dbReference>
<dbReference type="InterPro" id="IPR036291">
    <property type="entry name" value="NAD(P)-bd_dom_sf"/>
</dbReference>
<dbReference type="Pfam" id="PF08546">
    <property type="entry name" value="ApbA_C"/>
    <property type="match status" value="1"/>
</dbReference>
<gene>
    <name evidence="8" type="ORF">BN1211_2609</name>
    <name evidence="9" type="ORF">CYBJADRAFT_165870</name>
</gene>
<dbReference type="PANTHER" id="PTHR21708:SF30">
    <property type="entry name" value="2-DEHYDROPANTOATE 2-REDUCTASE-RELATED"/>
    <property type="match status" value="1"/>
</dbReference>
<evidence type="ECO:0000313" key="8">
    <source>
        <dbReference type="EMBL" id="CEP22295.1"/>
    </source>
</evidence>
<dbReference type="EC" id="1.1.1.169" evidence="4"/>
<dbReference type="GO" id="GO:0015940">
    <property type="term" value="P:pantothenate biosynthetic process"/>
    <property type="evidence" value="ECO:0007669"/>
    <property type="project" value="InterPro"/>
</dbReference>
<protein>
    <recommendedName>
        <fullName evidence="4">2-dehydropantoate 2-reductase</fullName>
        <ecNumber evidence="4">1.1.1.169</ecNumber>
    </recommendedName>
    <alternativeName>
        <fullName evidence="4">Ketopantoate reductase</fullName>
    </alternativeName>
</protein>